<gene>
    <name evidence="1" type="ORF">A2438_04595</name>
</gene>
<sequence>MSWNPFRPIIGYRCRAASLAGSLGSKLRAVPKKGFDQKQPDSLAFLRVGDTSFFLNENACAFIGNKSGCALRIFDESIAGEHALVEHEAGEVATETAGLEEKAISFTIQARSFGRRVIIKSLSEKKPIVLDTETEPYGLRNGDRIFLETTKHDPRTGEIELVELEYITIQRRINGDQPQALSPLRSLETSKLVELSKRSFPEPCDNEAVVRELVFRAQKGDKTALDCLSKKWKIGRDYPCNEINRLYAFNLLPDLLTVVPLDNPCWKRFAAWGTPEIKQWITRNCTLRLKEIIESAFGGELRDQTWLRQHFLSQNIRDLDKETMKKMASFFSAYNLVRLEKDFPKFLDVARERLLSLAVEGDIEAEKAIAKRLAAWEAGEVLALFERGILEKILDRAELHVCIKCKTKLFNARQLDENARLDGPLDVIVEEIAKKTE</sequence>
<protein>
    <submittedName>
        <fullName evidence="1">Uncharacterized protein</fullName>
    </submittedName>
</protein>
<dbReference type="AlphaFoldDB" id="A0A1F4U481"/>
<dbReference type="EMBL" id="MEUJ01000005">
    <property type="protein sequence ID" value="OGC39785.1"/>
    <property type="molecule type" value="Genomic_DNA"/>
</dbReference>
<proteinExistence type="predicted"/>
<evidence type="ECO:0000313" key="2">
    <source>
        <dbReference type="Proteomes" id="UP000179242"/>
    </source>
</evidence>
<organism evidence="1 2">
    <name type="scientific">candidate division WOR-1 bacterium RIFOXYC2_FULL_46_14</name>
    <dbReference type="NCBI Taxonomy" id="1802587"/>
    <lineage>
        <taxon>Bacteria</taxon>
        <taxon>Bacillati</taxon>
        <taxon>Saganbacteria</taxon>
    </lineage>
</organism>
<dbReference type="Proteomes" id="UP000179242">
    <property type="component" value="Unassembled WGS sequence"/>
</dbReference>
<accession>A0A1F4U481</accession>
<comment type="caution">
    <text evidence="1">The sequence shown here is derived from an EMBL/GenBank/DDBJ whole genome shotgun (WGS) entry which is preliminary data.</text>
</comment>
<reference evidence="1 2" key="1">
    <citation type="journal article" date="2016" name="Nat. Commun.">
        <title>Thousands of microbial genomes shed light on interconnected biogeochemical processes in an aquifer system.</title>
        <authorList>
            <person name="Anantharaman K."/>
            <person name="Brown C.T."/>
            <person name="Hug L.A."/>
            <person name="Sharon I."/>
            <person name="Castelle C.J."/>
            <person name="Probst A.J."/>
            <person name="Thomas B.C."/>
            <person name="Singh A."/>
            <person name="Wilkins M.J."/>
            <person name="Karaoz U."/>
            <person name="Brodie E.L."/>
            <person name="Williams K.H."/>
            <person name="Hubbard S.S."/>
            <person name="Banfield J.F."/>
        </authorList>
    </citation>
    <scope>NUCLEOTIDE SEQUENCE [LARGE SCALE GENOMIC DNA]</scope>
</reference>
<name>A0A1F4U481_UNCSA</name>
<evidence type="ECO:0000313" key="1">
    <source>
        <dbReference type="EMBL" id="OGC39785.1"/>
    </source>
</evidence>